<feature type="compositionally biased region" description="Basic and acidic residues" evidence="1">
    <location>
        <begin position="41"/>
        <end position="57"/>
    </location>
</feature>
<proteinExistence type="predicted"/>
<name>A0A4Z2GQW4_9TELE</name>
<organism evidence="2 3">
    <name type="scientific">Liparis tanakae</name>
    <name type="common">Tanaka's snailfish</name>
    <dbReference type="NCBI Taxonomy" id="230148"/>
    <lineage>
        <taxon>Eukaryota</taxon>
        <taxon>Metazoa</taxon>
        <taxon>Chordata</taxon>
        <taxon>Craniata</taxon>
        <taxon>Vertebrata</taxon>
        <taxon>Euteleostomi</taxon>
        <taxon>Actinopterygii</taxon>
        <taxon>Neopterygii</taxon>
        <taxon>Teleostei</taxon>
        <taxon>Neoteleostei</taxon>
        <taxon>Acanthomorphata</taxon>
        <taxon>Eupercaria</taxon>
        <taxon>Perciformes</taxon>
        <taxon>Cottioidei</taxon>
        <taxon>Cottales</taxon>
        <taxon>Liparidae</taxon>
        <taxon>Liparis</taxon>
    </lineage>
</organism>
<gene>
    <name evidence="2" type="ORF">EYF80_033844</name>
</gene>
<evidence type="ECO:0000313" key="3">
    <source>
        <dbReference type="Proteomes" id="UP000314294"/>
    </source>
</evidence>
<evidence type="ECO:0000256" key="1">
    <source>
        <dbReference type="SAM" id="MobiDB-lite"/>
    </source>
</evidence>
<dbReference type="Proteomes" id="UP000314294">
    <property type="component" value="Unassembled WGS sequence"/>
</dbReference>
<keyword evidence="3" id="KW-1185">Reference proteome</keyword>
<sequence length="103" mass="11264">MSGPKITTSPAHSLRLFHSPGPEPRGNRRATRSSKFQQCKETSEETDHLPLDTRGDGVLDLDQETPSCMSAEGYASQRRGLELQIDDQDVSLQTGGPKGREAI</sequence>
<comment type="caution">
    <text evidence="2">The sequence shown here is derived from an EMBL/GenBank/DDBJ whole genome shotgun (WGS) entry which is preliminary data.</text>
</comment>
<dbReference type="EMBL" id="SRLO01000441">
    <property type="protein sequence ID" value="TNN55957.1"/>
    <property type="molecule type" value="Genomic_DNA"/>
</dbReference>
<evidence type="ECO:0000313" key="2">
    <source>
        <dbReference type="EMBL" id="TNN55957.1"/>
    </source>
</evidence>
<feature type="compositionally biased region" description="Polar residues" evidence="1">
    <location>
        <begin position="1"/>
        <end position="11"/>
    </location>
</feature>
<accession>A0A4Z2GQW4</accession>
<protein>
    <submittedName>
        <fullName evidence="2">Uncharacterized protein</fullName>
    </submittedName>
</protein>
<dbReference type="AlphaFoldDB" id="A0A4Z2GQW4"/>
<reference evidence="2 3" key="1">
    <citation type="submission" date="2019-03" db="EMBL/GenBank/DDBJ databases">
        <title>First draft genome of Liparis tanakae, snailfish: a comprehensive survey of snailfish specific genes.</title>
        <authorList>
            <person name="Kim W."/>
            <person name="Song I."/>
            <person name="Jeong J.-H."/>
            <person name="Kim D."/>
            <person name="Kim S."/>
            <person name="Ryu S."/>
            <person name="Song J.Y."/>
            <person name="Lee S.K."/>
        </authorList>
    </citation>
    <scope>NUCLEOTIDE SEQUENCE [LARGE SCALE GENOMIC DNA]</scope>
    <source>
        <tissue evidence="2">Muscle</tissue>
    </source>
</reference>
<feature type="region of interest" description="Disordered" evidence="1">
    <location>
        <begin position="1"/>
        <end position="103"/>
    </location>
</feature>